<proteinExistence type="predicted"/>
<evidence type="ECO:0000313" key="1">
    <source>
        <dbReference type="EMBL" id="HJC37448.1"/>
    </source>
</evidence>
<reference evidence="1" key="2">
    <citation type="submission" date="2021-04" db="EMBL/GenBank/DDBJ databases">
        <authorList>
            <person name="Gilroy R."/>
        </authorList>
    </citation>
    <scope>NUCLEOTIDE SEQUENCE</scope>
    <source>
        <strain evidence="1">ChiGjej1B1-1692</strain>
    </source>
</reference>
<protein>
    <submittedName>
        <fullName evidence="1">DUF1700 domain-containing protein</fullName>
    </submittedName>
</protein>
<dbReference type="EMBL" id="DWWK01000001">
    <property type="protein sequence ID" value="HJC37448.1"/>
    <property type="molecule type" value="Genomic_DNA"/>
</dbReference>
<organism evidence="1 2">
    <name type="scientific">Candidatus Mediterraneibacter faecigallinarum</name>
    <dbReference type="NCBI Taxonomy" id="2838669"/>
    <lineage>
        <taxon>Bacteria</taxon>
        <taxon>Bacillati</taxon>
        <taxon>Bacillota</taxon>
        <taxon>Clostridia</taxon>
        <taxon>Lachnospirales</taxon>
        <taxon>Lachnospiraceae</taxon>
        <taxon>Mediterraneibacter</taxon>
    </lineage>
</organism>
<dbReference type="AlphaFoldDB" id="A0A9D2NTZ6"/>
<sequence length="74" mass="8814">MRRTEFLEELGRLLADLPEEERKAAILYYDDYLQDAEQENEQDVIRELGGPEKVAATIRADYYGRLNKRRKDHE</sequence>
<name>A0A9D2NTZ6_9FIRM</name>
<reference evidence="1" key="1">
    <citation type="journal article" date="2021" name="PeerJ">
        <title>Extensive microbial diversity within the chicken gut microbiome revealed by metagenomics and culture.</title>
        <authorList>
            <person name="Gilroy R."/>
            <person name="Ravi A."/>
            <person name="Getino M."/>
            <person name="Pursley I."/>
            <person name="Horton D.L."/>
            <person name="Alikhan N.F."/>
            <person name="Baker D."/>
            <person name="Gharbi K."/>
            <person name="Hall N."/>
            <person name="Watson M."/>
            <person name="Adriaenssens E.M."/>
            <person name="Foster-Nyarko E."/>
            <person name="Jarju S."/>
            <person name="Secka A."/>
            <person name="Antonio M."/>
            <person name="Oren A."/>
            <person name="Chaudhuri R.R."/>
            <person name="La Ragione R."/>
            <person name="Hildebrand F."/>
            <person name="Pallen M.J."/>
        </authorList>
    </citation>
    <scope>NUCLEOTIDE SEQUENCE</scope>
    <source>
        <strain evidence="1">ChiGjej1B1-1692</strain>
    </source>
</reference>
<comment type="caution">
    <text evidence="1">The sequence shown here is derived from an EMBL/GenBank/DDBJ whole genome shotgun (WGS) entry which is preliminary data.</text>
</comment>
<dbReference type="Pfam" id="PF22564">
    <property type="entry name" value="HAAS"/>
    <property type="match status" value="1"/>
</dbReference>
<dbReference type="Proteomes" id="UP000823894">
    <property type="component" value="Unassembled WGS sequence"/>
</dbReference>
<evidence type="ECO:0000313" key="2">
    <source>
        <dbReference type="Proteomes" id="UP000823894"/>
    </source>
</evidence>
<accession>A0A9D2NTZ6</accession>
<gene>
    <name evidence="1" type="ORF">H9757_00025</name>
</gene>